<evidence type="ECO:0000256" key="3">
    <source>
        <dbReference type="ARBA" id="ARBA00022448"/>
    </source>
</evidence>
<evidence type="ECO:0000256" key="11">
    <source>
        <dbReference type="SAM" id="Phobius"/>
    </source>
</evidence>
<dbReference type="GO" id="GO:0045259">
    <property type="term" value="C:proton-transporting ATP synthase complex"/>
    <property type="evidence" value="ECO:0007669"/>
    <property type="project" value="UniProtKB-KW"/>
</dbReference>
<evidence type="ECO:0000256" key="8">
    <source>
        <dbReference type="ARBA" id="ARBA00023065"/>
    </source>
</evidence>
<dbReference type="EMBL" id="AF130787">
    <property type="protein sequence ID" value="AAF29451.1"/>
    <property type="molecule type" value="Genomic_DNA"/>
</dbReference>
<accession>Q9MD48</accession>
<keyword evidence="10" id="KW-0066">ATP synthesis</keyword>
<comment type="subcellular location">
    <subcellularLocation>
        <location evidence="1">Membrane</location>
        <topology evidence="1">Multi-pass membrane protein</topology>
    </subcellularLocation>
</comment>
<evidence type="ECO:0000313" key="12">
    <source>
        <dbReference type="EMBL" id="AAF29451.1"/>
    </source>
</evidence>
<evidence type="ECO:0000256" key="1">
    <source>
        <dbReference type="ARBA" id="ARBA00004141"/>
    </source>
</evidence>
<keyword evidence="3" id="KW-0813">Transport</keyword>
<proteinExistence type="inferred from homology"/>
<keyword evidence="6" id="KW-0375">Hydrogen ion transport</keyword>
<dbReference type="SUPFAM" id="SSF81336">
    <property type="entry name" value="F1F0 ATP synthase subunit A"/>
    <property type="match status" value="1"/>
</dbReference>
<feature type="transmembrane region" description="Helical" evidence="11">
    <location>
        <begin position="47"/>
        <end position="70"/>
    </location>
</feature>
<organism evidence="12">
    <name type="scientific">Schistosoma mansoni</name>
    <name type="common">Blood fluke</name>
    <dbReference type="NCBI Taxonomy" id="6183"/>
    <lineage>
        <taxon>Eukaryota</taxon>
        <taxon>Metazoa</taxon>
        <taxon>Spiralia</taxon>
        <taxon>Lophotrochozoa</taxon>
        <taxon>Platyhelminthes</taxon>
        <taxon>Trematoda</taxon>
        <taxon>Digenea</taxon>
        <taxon>Strigeidida</taxon>
        <taxon>Schistosomatoidea</taxon>
        <taxon>Schistosomatidae</taxon>
        <taxon>Schistosoma</taxon>
    </lineage>
</organism>
<keyword evidence="8" id="KW-0406">Ion transport</keyword>
<keyword evidence="4" id="KW-0138">CF(0)</keyword>
<feature type="transmembrane region" description="Helical" evidence="11">
    <location>
        <begin position="21"/>
        <end position="41"/>
    </location>
</feature>
<name>Q9MD48_SCHMA</name>
<dbReference type="GO" id="GO:1902600">
    <property type="term" value="P:proton transmembrane transport"/>
    <property type="evidence" value="ECO:0007669"/>
    <property type="project" value="UniProtKB-KW"/>
</dbReference>
<dbReference type="InterPro" id="IPR035908">
    <property type="entry name" value="F0_ATP_A_sf"/>
</dbReference>
<keyword evidence="5 11" id="KW-0812">Transmembrane</keyword>
<evidence type="ECO:0000256" key="6">
    <source>
        <dbReference type="ARBA" id="ARBA00022781"/>
    </source>
</evidence>
<evidence type="ECO:0000256" key="4">
    <source>
        <dbReference type="ARBA" id="ARBA00022547"/>
    </source>
</evidence>
<evidence type="ECO:0000256" key="5">
    <source>
        <dbReference type="ARBA" id="ARBA00022692"/>
    </source>
</evidence>
<protein>
    <submittedName>
        <fullName evidence="12">ATPase 6</fullName>
    </submittedName>
</protein>
<evidence type="ECO:0000256" key="2">
    <source>
        <dbReference type="ARBA" id="ARBA00006810"/>
    </source>
</evidence>
<reference evidence="12" key="2">
    <citation type="journal article" date="1999" name="Parasitology">
        <title>Mitochondrial genes of Schistosoma mansoni.</title>
        <authorList>
            <person name="Blair D."/>
            <person name="Le T.H."/>
            <person name="Despres L."/>
            <person name="McManus D.P."/>
        </authorList>
    </citation>
    <scope>NUCLEOTIDE SEQUENCE</scope>
    <source>
        <strain evidence="12">ms-BRE-1</strain>
    </source>
</reference>
<comment type="similarity">
    <text evidence="2">Belongs to the ATPase A chain family.</text>
</comment>
<reference evidence="12" key="1">
    <citation type="journal article" date="1993" name="Mol. Biochem. Parasitol.">
        <title>Molecular characterization of mitochondrial DNA provides evidence for the recent introduction of Schistosoma mansoni into America.</title>
        <authorList>
            <person name="Despres L."/>
            <person name="Imbert-Establet D."/>
            <person name="Monnerot M."/>
        </authorList>
    </citation>
    <scope>NUCLEOTIDE SEQUENCE</scope>
    <source>
        <strain evidence="12">ms-BRE-1</strain>
    </source>
</reference>
<dbReference type="HOGENOM" id="CLU_1549561_0_0_1"/>
<feature type="transmembrane region" description="Helical" evidence="11">
    <location>
        <begin position="117"/>
        <end position="135"/>
    </location>
</feature>
<keyword evidence="12" id="KW-0496">Mitochondrion</keyword>
<dbReference type="AlphaFoldDB" id="Q9MD48"/>
<geneLocation type="mitochondrion" evidence="12"/>
<evidence type="ECO:0000256" key="9">
    <source>
        <dbReference type="ARBA" id="ARBA00023136"/>
    </source>
</evidence>
<feature type="transmembrane region" description="Helical" evidence="11">
    <location>
        <begin position="91"/>
        <end position="111"/>
    </location>
</feature>
<keyword evidence="7 11" id="KW-1133">Transmembrane helix</keyword>
<evidence type="ECO:0000256" key="7">
    <source>
        <dbReference type="ARBA" id="ARBA00022989"/>
    </source>
</evidence>
<evidence type="ECO:0000256" key="10">
    <source>
        <dbReference type="ARBA" id="ARBA00023310"/>
    </source>
</evidence>
<sequence>MFIGLWYNKLVEWISLRLVKVMISEWWYSFVMISVFCGLVMTRCPYIYGWIGFFAFLVCCVLPLFVSLIVTRLNVSAVEFFGSMIPEGSPIWILPFIQYVEIISYIIRPFVTVIRPFVNVSVGIRLGVSVGWLCIGSSFYIYFFMVFLFIYEILVVFIHWFIVSEILKFSVDH</sequence>
<keyword evidence="9 11" id="KW-0472">Membrane</keyword>
<dbReference type="GO" id="GO:0006754">
    <property type="term" value="P:ATP biosynthetic process"/>
    <property type="evidence" value="ECO:0007669"/>
    <property type="project" value="UniProtKB-KW"/>
</dbReference>
<feature type="transmembrane region" description="Helical" evidence="11">
    <location>
        <begin position="142"/>
        <end position="163"/>
    </location>
</feature>